<gene>
    <name evidence="1" type="ORF">LCGC14_1098380</name>
</gene>
<protein>
    <submittedName>
        <fullName evidence="1">Uncharacterized protein</fullName>
    </submittedName>
</protein>
<dbReference type="AlphaFoldDB" id="A0A0F9MES1"/>
<sequence>MATDIDDLLDWMNKAKMTKSDRPLDWRAAEGDPLPLWFRHEHDANCFARWIAAVEELRERKSVVSFITDLVEAEPELAGMMPVSLHKYPPEALCRATVRATKKGILTRLRESVNDGDPTES</sequence>
<comment type="caution">
    <text evidence="1">The sequence shown here is derived from an EMBL/GenBank/DDBJ whole genome shotgun (WGS) entry which is preliminary data.</text>
</comment>
<evidence type="ECO:0000313" key="1">
    <source>
        <dbReference type="EMBL" id="KKN04359.1"/>
    </source>
</evidence>
<name>A0A0F9MES1_9ZZZZ</name>
<accession>A0A0F9MES1</accession>
<organism evidence="1">
    <name type="scientific">marine sediment metagenome</name>
    <dbReference type="NCBI Taxonomy" id="412755"/>
    <lineage>
        <taxon>unclassified sequences</taxon>
        <taxon>metagenomes</taxon>
        <taxon>ecological metagenomes</taxon>
    </lineage>
</organism>
<dbReference type="EMBL" id="LAZR01004930">
    <property type="protein sequence ID" value="KKN04359.1"/>
    <property type="molecule type" value="Genomic_DNA"/>
</dbReference>
<reference evidence="1" key="1">
    <citation type="journal article" date="2015" name="Nature">
        <title>Complex archaea that bridge the gap between prokaryotes and eukaryotes.</title>
        <authorList>
            <person name="Spang A."/>
            <person name="Saw J.H."/>
            <person name="Jorgensen S.L."/>
            <person name="Zaremba-Niedzwiedzka K."/>
            <person name="Martijn J."/>
            <person name="Lind A.E."/>
            <person name="van Eijk R."/>
            <person name="Schleper C."/>
            <person name="Guy L."/>
            <person name="Ettema T.J."/>
        </authorList>
    </citation>
    <scope>NUCLEOTIDE SEQUENCE</scope>
</reference>
<proteinExistence type="predicted"/>